<reference evidence="2 3" key="1">
    <citation type="submission" date="2018-06" db="EMBL/GenBank/DDBJ databases">
        <title>Genomic Encyclopedia of Type Strains, Phase IV (KMG-IV): sequencing the most valuable type-strain genomes for metagenomic binning, comparative biology and taxonomic classification.</title>
        <authorList>
            <person name="Goeker M."/>
        </authorList>
    </citation>
    <scope>NUCLEOTIDE SEQUENCE [LARGE SCALE GENOMIC DNA]</scope>
    <source>
        <strain evidence="2 3">DSM 44599</strain>
    </source>
</reference>
<evidence type="ECO:0000313" key="2">
    <source>
        <dbReference type="EMBL" id="RBO85315.1"/>
    </source>
</evidence>
<dbReference type="Proteomes" id="UP000252586">
    <property type="component" value="Unassembled WGS sequence"/>
</dbReference>
<dbReference type="AlphaFoldDB" id="A0A366D5T5"/>
<protein>
    <recommendedName>
        <fullName evidence="4">DUF222 domain-containing protein</fullName>
    </recommendedName>
</protein>
<gene>
    <name evidence="2" type="ORF">DFR74_115163</name>
</gene>
<comment type="caution">
    <text evidence="2">The sequence shown here is derived from an EMBL/GenBank/DDBJ whole genome shotgun (WGS) entry which is preliminary data.</text>
</comment>
<keyword evidence="3" id="KW-1185">Reference proteome</keyword>
<evidence type="ECO:0000256" key="1">
    <source>
        <dbReference type="SAM" id="MobiDB-lite"/>
    </source>
</evidence>
<accession>A0A366D5T5</accession>
<sequence length="322" mass="34530">MNGREGGERPPTIVVGWQAQLLRTVEHWAQLERKERVRGAAKYAAEASDDVPAEEVAAAALDAIQTQRELAEQLAIEGGVDPAWVRDIVRTVLLAGSPLPAPVLVPDRLIRATEGEQLIADLLQVELYHLDRMTAIAAAIEDRQATGRWLLNIGPEKTQTFIDRLQLRHQRVCAHAAAVQITGDEGRRLWGDMAEGVRRQHAIWALNATETGLASAYVSFTMPTGEQSVPPYIDPGDGAARTTDAAPPSLAEWMRAARMTFQNEFVAAATGQTADPDSPGTDAGTAIAAALSPDTALATVGEEPTPPPGVEPPSRQEHGMSP</sequence>
<proteinExistence type="predicted"/>
<name>A0A366D5T5_9NOCA</name>
<evidence type="ECO:0000313" key="3">
    <source>
        <dbReference type="Proteomes" id="UP000252586"/>
    </source>
</evidence>
<dbReference type="EMBL" id="QNRE01000015">
    <property type="protein sequence ID" value="RBO85315.1"/>
    <property type="molecule type" value="Genomic_DNA"/>
</dbReference>
<dbReference type="STRING" id="1210090.GCA_001613185_03033"/>
<feature type="region of interest" description="Disordered" evidence="1">
    <location>
        <begin position="271"/>
        <end position="322"/>
    </location>
</feature>
<organism evidence="2 3">
    <name type="scientific">Nocardia puris</name>
    <dbReference type="NCBI Taxonomy" id="208602"/>
    <lineage>
        <taxon>Bacteria</taxon>
        <taxon>Bacillati</taxon>
        <taxon>Actinomycetota</taxon>
        <taxon>Actinomycetes</taxon>
        <taxon>Mycobacteriales</taxon>
        <taxon>Nocardiaceae</taxon>
        <taxon>Nocardia</taxon>
    </lineage>
</organism>
<evidence type="ECO:0008006" key="4">
    <source>
        <dbReference type="Google" id="ProtNLM"/>
    </source>
</evidence>